<reference evidence="10 11" key="1">
    <citation type="submission" date="2020-05" db="EMBL/GenBank/DDBJ databases">
        <authorList>
            <person name="Casaregola S."/>
            <person name="Devillers H."/>
            <person name="Grondin C."/>
        </authorList>
    </citation>
    <scope>NUCLEOTIDE SEQUENCE [LARGE SCALE GENOMIC DNA]</scope>
    <source>
        <strain evidence="10 11">CLIB 1767</strain>
    </source>
</reference>
<comment type="similarity">
    <text evidence="2">Belongs to the INP2 family.</text>
</comment>
<evidence type="ECO:0000256" key="7">
    <source>
        <dbReference type="ARBA" id="ARBA00023140"/>
    </source>
</evidence>
<keyword evidence="7" id="KW-0576">Peroxisome</keyword>
<comment type="subcellular location">
    <subcellularLocation>
        <location evidence="1">Peroxisome membrane</location>
        <topology evidence="1">Single-pass membrane protein</topology>
    </subcellularLocation>
</comment>
<dbReference type="PRINTS" id="PR02104">
    <property type="entry name" value="INPROXISOME2"/>
</dbReference>
<dbReference type="GO" id="GO:0005778">
    <property type="term" value="C:peroxisomal membrane"/>
    <property type="evidence" value="ECO:0007669"/>
    <property type="project" value="UniProtKB-SubCell"/>
</dbReference>
<dbReference type="AlphaFoldDB" id="A0A8H2ZJR7"/>
<dbReference type="EMBL" id="CAEFZW010000004">
    <property type="protein sequence ID" value="CAB4254497.1"/>
    <property type="molecule type" value="Genomic_DNA"/>
</dbReference>
<evidence type="ECO:0000313" key="10">
    <source>
        <dbReference type="EMBL" id="CAB4254497.1"/>
    </source>
</evidence>
<evidence type="ECO:0000256" key="5">
    <source>
        <dbReference type="ARBA" id="ARBA00022989"/>
    </source>
</evidence>
<comment type="caution">
    <text evidence="10">The sequence shown here is derived from an EMBL/GenBank/DDBJ whole genome shotgun (WGS) entry which is preliminary data.</text>
</comment>
<gene>
    <name evidence="10" type="ORF">KABA2_04S07634</name>
</gene>
<evidence type="ECO:0000313" key="11">
    <source>
        <dbReference type="Proteomes" id="UP000644660"/>
    </source>
</evidence>
<dbReference type="Proteomes" id="UP000644660">
    <property type="component" value="Unassembled WGS sequence"/>
</dbReference>
<evidence type="ECO:0000256" key="9">
    <source>
        <dbReference type="ARBA" id="ARBA00023180"/>
    </source>
</evidence>
<keyword evidence="11" id="KW-1185">Reference proteome</keyword>
<dbReference type="GO" id="GO:0045033">
    <property type="term" value="P:peroxisome inheritance"/>
    <property type="evidence" value="ECO:0007669"/>
    <property type="project" value="InterPro"/>
</dbReference>
<keyword evidence="5" id="KW-1133">Transmembrane helix</keyword>
<keyword evidence="6" id="KW-0472">Membrane</keyword>
<accession>A0A8H2ZJR7</accession>
<dbReference type="InterPro" id="IPR026235">
    <property type="entry name" value="INP2"/>
</dbReference>
<protein>
    <recommendedName>
        <fullName evidence="3">Inheritance of peroxisomes protein 2</fullName>
    </recommendedName>
</protein>
<name>A0A8H2ZJR7_9SACH</name>
<evidence type="ECO:0000256" key="3">
    <source>
        <dbReference type="ARBA" id="ARBA00021399"/>
    </source>
</evidence>
<keyword evidence="4" id="KW-0812">Transmembrane</keyword>
<proteinExistence type="inferred from homology"/>
<keyword evidence="9" id="KW-0325">Glycoprotein</keyword>
<evidence type="ECO:0000256" key="1">
    <source>
        <dbReference type="ARBA" id="ARBA00004549"/>
    </source>
</evidence>
<evidence type="ECO:0000256" key="2">
    <source>
        <dbReference type="ARBA" id="ARBA00007231"/>
    </source>
</evidence>
<evidence type="ECO:0000256" key="6">
    <source>
        <dbReference type="ARBA" id="ARBA00023136"/>
    </source>
</evidence>
<organism evidence="10 11">
    <name type="scientific">Maudiozyma barnettii</name>
    <dbReference type="NCBI Taxonomy" id="61262"/>
    <lineage>
        <taxon>Eukaryota</taxon>
        <taxon>Fungi</taxon>
        <taxon>Dikarya</taxon>
        <taxon>Ascomycota</taxon>
        <taxon>Saccharomycotina</taxon>
        <taxon>Saccharomycetes</taxon>
        <taxon>Saccharomycetales</taxon>
        <taxon>Saccharomycetaceae</taxon>
        <taxon>Maudiozyma</taxon>
    </lineage>
</organism>
<dbReference type="GeneID" id="64857494"/>
<dbReference type="OrthoDB" id="4045067at2759"/>
<evidence type="ECO:0000256" key="8">
    <source>
        <dbReference type="ARBA" id="ARBA00023170"/>
    </source>
</evidence>
<sequence>MSNTFMRQLYNPGLQLFTDADKDEDILYKNGNVQKLSQTKNMDNGPEVDCIVDQDILLSIKQRDISLSKSVHFSDSSPTIVPESPYVSNSTYGNSISPFWNNIISLVFKDLPYSDDDQFKEEFKYNIISSSFLHDLNSYIHPLKPKSSILDLNNQENQKMNKNVKMTRKTRYGRLIKVTNYKFMLIESLDYRNIIFSCLKVIYSLRKLDKSLQHNTKRIIIVILVLLYLSFQQTHFRIRNIKTNFIKIIKQITPTFENFDALISQYHLQYKELNIKKNSIQLQEKEQIKENKHIENKSSLERTNISIIHDILNFTTNHIFFKMSSTIRQWLIHCNFDNLHSYCEIFDITVLDLCVCLTQHCTSLSQNISNIHILQKFLFCCLLSIPNDSIIQPKIHDANFKKKILRLFKCTTNENLIRNDEGSILNQVNLSLMSLIETMKILISSLKENKDAFEETRSDCTIYSIDGSHDQTMRIRQLNLIFETLESLEDQIGMLRKFHNKNKLNHNFSSIENRLQNLMDSINYSHKEQQSHMVSKGRHTSRIISEKRTSNYSKGFSLDVLRAPSPLDASINLNRKVEFIKVGNSDAEDGGLVSSDDEYFNEDETIIQCEVQPNVETHTNRGMSVHYQSMRQLSDEQLQRQLQDKITKFSAENKKSRENLRAEKSFELLKRCRNHHNEQLNFDKTKNAIHGQFDVDMTELNGKLDKEHHICVSEEGIPILYNIREYS</sequence>
<keyword evidence="8 10" id="KW-0675">Receptor</keyword>
<evidence type="ECO:0000256" key="4">
    <source>
        <dbReference type="ARBA" id="ARBA00022692"/>
    </source>
</evidence>
<dbReference type="RefSeq" id="XP_041406341.1">
    <property type="nucleotide sequence ID" value="XM_041550407.1"/>
</dbReference>